<dbReference type="SMART" id="SM00448">
    <property type="entry name" value="REC"/>
    <property type="match status" value="1"/>
</dbReference>
<dbReference type="Proteomes" id="UP000552709">
    <property type="component" value="Unassembled WGS sequence"/>
</dbReference>
<protein>
    <submittedName>
        <fullName evidence="3">CheY-like chemotaxis protein</fullName>
    </submittedName>
</protein>
<dbReference type="Pfam" id="PF00072">
    <property type="entry name" value="Response_reg"/>
    <property type="match status" value="1"/>
</dbReference>
<organism evidence="3 4">
    <name type="scientific">Deinococcus humi</name>
    <dbReference type="NCBI Taxonomy" id="662880"/>
    <lineage>
        <taxon>Bacteria</taxon>
        <taxon>Thermotogati</taxon>
        <taxon>Deinococcota</taxon>
        <taxon>Deinococci</taxon>
        <taxon>Deinococcales</taxon>
        <taxon>Deinococcaceae</taxon>
        <taxon>Deinococcus</taxon>
    </lineage>
</organism>
<evidence type="ECO:0000259" key="2">
    <source>
        <dbReference type="PROSITE" id="PS50110"/>
    </source>
</evidence>
<dbReference type="Gene3D" id="3.40.50.2300">
    <property type="match status" value="1"/>
</dbReference>
<dbReference type="GO" id="GO:0000160">
    <property type="term" value="P:phosphorelay signal transduction system"/>
    <property type="evidence" value="ECO:0007669"/>
    <property type="project" value="InterPro"/>
</dbReference>
<dbReference type="PROSITE" id="PS50110">
    <property type="entry name" value="RESPONSE_REGULATORY"/>
    <property type="match status" value="1"/>
</dbReference>
<dbReference type="EMBL" id="JACHFL010000017">
    <property type="protein sequence ID" value="MBB5365342.1"/>
    <property type="molecule type" value="Genomic_DNA"/>
</dbReference>
<evidence type="ECO:0000256" key="1">
    <source>
        <dbReference type="PROSITE-ProRule" id="PRU00169"/>
    </source>
</evidence>
<dbReference type="SUPFAM" id="SSF52172">
    <property type="entry name" value="CheY-like"/>
    <property type="match status" value="1"/>
</dbReference>
<sequence length="125" mass="13896">MTRVLLVEDHFPDALLLMEWLEIVGAAWEVVYVETFVEATLSWEAEAFDALLLDLDIPDGFGLGLLTRALALVGDRPLVVLSGLADEDRAAQALEVGAWTYVVEGQAAVQELLVLLERSWRLEWS</sequence>
<dbReference type="InterPro" id="IPR011006">
    <property type="entry name" value="CheY-like_superfamily"/>
</dbReference>
<keyword evidence="4" id="KW-1185">Reference proteome</keyword>
<name>A0A7W8NIR9_9DEIO</name>
<comment type="caution">
    <text evidence="3">The sequence shown here is derived from an EMBL/GenBank/DDBJ whole genome shotgun (WGS) entry which is preliminary data.</text>
</comment>
<reference evidence="3 4" key="1">
    <citation type="submission" date="2020-08" db="EMBL/GenBank/DDBJ databases">
        <title>Genomic Encyclopedia of Type Strains, Phase IV (KMG-IV): sequencing the most valuable type-strain genomes for metagenomic binning, comparative biology and taxonomic classification.</title>
        <authorList>
            <person name="Goeker M."/>
        </authorList>
    </citation>
    <scope>NUCLEOTIDE SEQUENCE [LARGE SCALE GENOMIC DNA]</scope>
    <source>
        <strain evidence="3 4">DSM 27939</strain>
    </source>
</reference>
<feature type="domain" description="Response regulatory" evidence="2">
    <location>
        <begin position="3"/>
        <end position="119"/>
    </location>
</feature>
<dbReference type="InterPro" id="IPR001789">
    <property type="entry name" value="Sig_transdc_resp-reg_receiver"/>
</dbReference>
<evidence type="ECO:0000313" key="4">
    <source>
        <dbReference type="Proteomes" id="UP000552709"/>
    </source>
</evidence>
<evidence type="ECO:0000313" key="3">
    <source>
        <dbReference type="EMBL" id="MBB5365342.1"/>
    </source>
</evidence>
<dbReference type="AlphaFoldDB" id="A0A7W8NIR9"/>
<keyword evidence="1" id="KW-0597">Phosphoprotein</keyword>
<gene>
    <name evidence="3" type="ORF">HNQ08_004463</name>
</gene>
<accession>A0A7W8NIR9</accession>
<feature type="modified residue" description="4-aspartylphosphate" evidence="1">
    <location>
        <position position="54"/>
    </location>
</feature>
<proteinExistence type="predicted"/>
<dbReference type="RefSeq" id="WP_184136748.1">
    <property type="nucleotide sequence ID" value="NZ_JACHFL010000017.1"/>
</dbReference>